<dbReference type="RefSeq" id="WP_027123056.1">
    <property type="nucleotide sequence ID" value="NZ_CP103423.1"/>
</dbReference>
<evidence type="ECO:0000313" key="1">
    <source>
        <dbReference type="EMBL" id="UWD34029.1"/>
    </source>
</evidence>
<evidence type="ECO:0000313" key="2">
    <source>
        <dbReference type="Proteomes" id="UP001058364"/>
    </source>
</evidence>
<reference evidence="1" key="1">
    <citation type="submission" date="2022-08" db="EMBL/GenBank/DDBJ databases">
        <title>Complete genome sequence of Mycoplasma molare type strain H 542.</title>
        <authorList>
            <person name="Spergser J."/>
        </authorList>
    </citation>
    <scope>NUCLEOTIDE SEQUENCE</scope>
    <source>
        <strain evidence="1">H 542</strain>
    </source>
</reference>
<protein>
    <submittedName>
        <fullName evidence="1">Uncharacterized protein</fullName>
    </submittedName>
</protein>
<dbReference type="EMBL" id="CP103423">
    <property type="protein sequence ID" value="UWD34029.1"/>
    <property type="molecule type" value="Genomic_DNA"/>
</dbReference>
<name>A0ABY5TYB6_9BACT</name>
<sequence length="119" mass="14320">MKKIEIILEQMHEYYDLKYYKEKRESGEIAWKEASKKLQQVWARMIKNSNEASEQKDKEKFRDILNTHGQILREWNPATIKVAINLIENQQLKTPEQVTKFLQEIEANRLKTEQEQAQE</sequence>
<accession>A0ABY5TYB6</accession>
<gene>
    <name evidence="1" type="ORF">NX772_02900</name>
</gene>
<organism evidence="1 2">
    <name type="scientific">Mesomycoplasma molare</name>
    <dbReference type="NCBI Taxonomy" id="171288"/>
    <lineage>
        <taxon>Bacteria</taxon>
        <taxon>Bacillati</taxon>
        <taxon>Mycoplasmatota</taxon>
        <taxon>Mycoplasmoidales</taxon>
        <taxon>Metamycoplasmataceae</taxon>
        <taxon>Mesomycoplasma</taxon>
    </lineage>
</organism>
<proteinExistence type="predicted"/>
<dbReference type="Proteomes" id="UP001058364">
    <property type="component" value="Chromosome"/>
</dbReference>
<keyword evidence="2" id="KW-1185">Reference proteome</keyword>